<dbReference type="InterPro" id="IPR006528">
    <property type="entry name" value="Phage_head_morphogenesis_dom"/>
</dbReference>
<dbReference type="Pfam" id="PF04233">
    <property type="entry name" value="Phage_Mu_F"/>
    <property type="match status" value="1"/>
</dbReference>
<name>A0A1G8NV36_ANEMI</name>
<accession>A0A1G8NV36</accession>
<evidence type="ECO:0000259" key="2">
    <source>
        <dbReference type="Pfam" id="PF04233"/>
    </source>
</evidence>
<dbReference type="NCBIfam" id="TIGR01641">
    <property type="entry name" value="phageSPP1_gp7"/>
    <property type="match status" value="1"/>
</dbReference>
<reference evidence="3 4" key="1">
    <citation type="submission" date="2016-10" db="EMBL/GenBank/DDBJ databases">
        <authorList>
            <person name="de Groot N.N."/>
        </authorList>
    </citation>
    <scope>NUCLEOTIDE SEQUENCE [LARGE SCALE GENOMIC DNA]</scope>
    <source>
        <strain evidence="3 4">DSM 2895</strain>
    </source>
</reference>
<dbReference type="RefSeq" id="WP_052812030.1">
    <property type="nucleotide sequence ID" value="NZ_BJOA01000242.1"/>
</dbReference>
<organism evidence="3 4">
    <name type="scientific">Aneurinibacillus migulanus</name>
    <name type="common">Bacillus migulanus</name>
    <dbReference type="NCBI Taxonomy" id="47500"/>
    <lineage>
        <taxon>Bacteria</taxon>
        <taxon>Bacillati</taxon>
        <taxon>Bacillota</taxon>
        <taxon>Bacilli</taxon>
        <taxon>Bacillales</taxon>
        <taxon>Paenibacillaceae</taxon>
        <taxon>Aneurinibacillus group</taxon>
        <taxon>Aneurinibacillus</taxon>
    </lineage>
</organism>
<evidence type="ECO:0000256" key="1">
    <source>
        <dbReference type="SAM" id="Coils"/>
    </source>
</evidence>
<keyword evidence="1" id="KW-0175">Coiled coil</keyword>
<evidence type="ECO:0000313" key="4">
    <source>
        <dbReference type="Proteomes" id="UP000182836"/>
    </source>
</evidence>
<dbReference type="Proteomes" id="UP000182836">
    <property type="component" value="Unassembled WGS sequence"/>
</dbReference>
<proteinExistence type="predicted"/>
<feature type="domain" description="Phage head morphogenesis" evidence="2">
    <location>
        <begin position="202"/>
        <end position="308"/>
    </location>
</feature>
<evidence type="ECO:0000313" key="3">
    <source>
        <dbReference type="EMBL" id="SDI83816.1"/>
    </source>
</evidence>
<gene>
    <name evidence="3" type="ORF">SAMN04487909_108121</name>
</gene>
<feature type="coiled-coil region" evidence="1">
    <location>
        <begin position="113"/>
        <end position="140"/>
    </location>
</feature>
<sequence>MSDEKVALPSPEYWNKRMEEITGADIKRTTATERKIFRAYRKSKREIEREITAFLARYGSENGMTYQQALVYLNKNEFRQWRMDIKEYIERIEKTGDELLLLELNTLSARARVTRMEQLMAQINVQIAELKQEQEEIFEEHLEESADDSYYQTTFAVQQGLGMATTVAVLDKQAVQTILETPWSGANYSKRIWRDRQRLTQVLEDELTQSFQQGKDVRQTSKAVAERMETSYANAVRLVRTESSYVANQASMKAYESAGIQKYQFLATLDRKTSKTCQKMDNQVFDLADKQIGVNCPPLHPFCRSTTIPYFEGTKGLRLARDAKGKPIRVPADMNYEQWKKEYLPKLAA</sequence>
<dbReference type="GeneID" id="42309462"/>
<dbReference type="EMBL" id="FNED01000008">
    <property type="protein sequence ID" value="SDI83816.1"/>
    <property type="molecule type" value="Genomic_DNA"/>
</dbReference>
<protein>
    <submittedName>
        <fullName evidence="3">Phage putative head morphogenesis protein, SPP1 gp7 family</fullName>
    </submittedName>
</protein>
<dbReference type="OrthoDB" id="9765386at2"/>
<dbReference type="AlphaFoldDB" id="A0A1G8NV36"/>